<dbReference type="PROSITE" id="PS51189">
    <property type="entry name" value="FAT"/>
    <property type="match status" value="1"/>
</dbReference>
<evidence type="ECO:0000256" key="1">
    <source>
        <dbReference type="ARBA" id="ARBA00004604"/>
    </source>
</evidence>
<keyword evidence="5" id="KW-0597">Phosphoprotein</keyword>
<dbReference type="InterPro" id="IPR000403">
    <property type="entry name" value="PI3/4_kinase_cat_dom"/>
</dbReference>
<dbReference type="InterPro" id="IPR037706">
    <property type="entry name" value="DNA-PK_dom"/>
</dbReference>
<keyword evidence="4" id="KW-0723">Serine/threonine-protein kinase</keyword>
<dbReference type="SUPFAM" id="SSF56112">
    <property type="entry name" value="Protein kinase-like (PK-like)"/>
    <property type="match status" value="1"/>
</dbReference>
<dbReference type="Pfam" id="PF20502">
    <property type="entry name" value="DNAPKcs_CC1-2"/>
    <property type="match status" value="3"/>
</dbReference>
<evidence type="ECO:0000256" key="10">
    <source>
        <dbReference type="ARBA" id="ARBA00023242"/>
    </source>
</evidence>
<keyword evidence="7" id="KW-0227">DNA damage</keyword>
<protein>
    <recommendedName>
        <fullName evidence="3">DNA-dependent protein kinase catalytic subunit</fullName>
    </recommendedName>
</protein>
<evidence type="ECO:0000256" key="8">
    <source>
        <dbReference type="ARBA" id="ARBA00022777"/>
    </source>
</evidence>
<dbReference type="Pfam" id="PF00454">
    <property type="entry name" value="PI3_PI4_kinase"/>
    <property type="match status" value="1"/>
</dbReference>
<keyword evidence="10" id="KW-0539">Nucleus</keyword>
<feature type="domain" description="FAT" evidence="13">
    <location>
        <begin position="2717"/>
        <end position="3383"/>
    </location>
</feature>
<accession>A0ABM1SSP7</accession>
<keyword evidence="9" id="KW-0234">DNA repair</keyword>
<dbReference type="InterPro" id="IPR046804">
    <property type="entry name" value="DNA-PKcs_N"/>
</dbReference>
<evidence type="ECO:0000256" key="4">
    <source>
        <dbReference type="ARBA" id="ARBA00022527"/>
    </source>
</evidence>
<evidence type="ECO:0000256" key="5">
    <source>
        <dbReference type="ARBA" id="ARBA00022553"/>
    </source>
</evidence>
<dbReference type="Gene3D" id="3.30.1010.10">
    <property type="entry name" value="Phosphatidylinositol 3-kinase Catalytic Subunit, Chain A, domain 4"/>
    <property type="match status" value="1"/>
</dbReference>
<dbReference type="InterPro" id="IPR045581">
    <property type="entry name" value="DNAPKcs_CC5"/>
</dbReference>
<dbReference type="InterPro" id="IPR050517">
    <property type="entry name" value="DDR_Repair_Kinase"/>
</dbReference>
<dbReference type="Pfam" id="PF19704">
    <property type="entry name" value="DNAPKcs_CC5"/>
    <property type="match status" value="1"/>
</dbReference>
<dbReference type="Gene3D" id="1.10.1070.11">
    <property type="entry name" value="Phosphatidylinositol 3-/4-kinase, catalytic domain"/>
    <property type="match status" value="1"/>
</dbReference>
<dbReference type="CDD" id="cd05172">
    <property type="entry name" value="PIKKc_DNA-PK"/>
    <property type="match status" value="1"/>
</dbReference>
<evidence type="ECO:0000256" key="9">
    <source>
        <dbReference type="ARBA" id="ARBA00023204"/>
    </source>
</evidence>
<dbReference type="InterPro" id="IPR016024">
    <property type="entry name" value="ARM-type_fold"/>
</dbReference>
<comment type="similarity">
    <text evidence="2">Belongs to the PI3/PI4-kinase family.</text>
</comment>
<evidence type="ECO:0000313" key="15">
    <source>
        <dbReference type="RefSeq" id="XP_022246653.1"/>
    </source>
</evidence>
<evidence type="ECO:0000256" key="3">
    <source>
        <dbReference type="ARBA" id="ARBA00018077"/>
    </source>
</evidence>
<gene>
    <name evidence="15" type="primary">LOC106463453</name>
</gene>
<organism evidence="14 15">
    <name type="scientific">Limulus polyphemus</name>
    <name type="common">Atlantic horseshoe crab</name>
    <dbReference type="NCBI Taxonomy" id="6850"/>
    <lineage>
        <taxon>Eukaryota</taxon>
        <taxon>Metazoa</taxon>
        <taxon>Ecdysozoa</taxon>
        <taxon>Arthropoda</taxon>
        <taxon>Chelicerata</taxon>
        <taxon>Merostomata</taxon>
        <taxon>Xiphosura</taxon>
        <taxon>Limulidae</taxon>
        <taxon>Limulus</taxon>
    </lineage>
</organism>
<dbReference type="RefSeq" id="XP_022246653.1">
    <property type="nucleotide sequence ID" value="XM_022390945.1"/>
</dbReference>
<proteinExistence type="inferred from homology"/>
<evidence type="ECO:0000256" key="7">
    <source>
        <dbReference type="ARBA" id="ARBA00022763"/>
    </source>
</evidence>
<dbReference type="InterPro" id="IPR011989">
    <property type="entry name" value="ARM-like"/>
</dbReference>
<dbReference type="InterPro" id="IPR046803">
    <property type="entry name" value="DNAPKcs_CC1-2"/>
</dbReference>
<dbReference type="PROSITE" id="PS50290">
    <property type="entry name" value="PI3_4_KINASE_3"/>
    <property type="match status" value="1"/>
</dbReference>
<dbReference type="InterPro" id="IPR014009">
    <property type="entry name" value="PIK_FAT"/>
</dbReference>
<dbReference type="SUPFAM" id="SSF48371">
    <property type="entry name" value="ARM repeat"/>
    <property type="match status" value="3"/>
</dbReference>
<keyword evidence="14" id="KW-1185">Reference proteome</keyword>
<dbReference type="InterPro" id="IPR012582">
    <property type="entry name" value="DNAPKcs_CC3"/>
</dbReference>
<reference evidence="15" key="1">
    <citation type="submission" date="2025-08" db="UniProtKB">
        <authorList>
            <consortium name="RefSeq"/>
        </authorList>
    </citation>
    <scope>IDENTIFICATION</scope>
    <source>
        <tissue evidence="15">Muscle</tissue>
    </source>
</reference>
<dbReference type="InterPro" id="IPR003151">
    <property type="entry name" value="PIK-rel_kinase_FAT"/>
</dbReference>
<comment type="subcellular location">
    <subcellularLocation>
        <location evidence="1">Nucleus</location>
        <location evidence="1">Nucleolus</location>
    </subcellularLocation>
</comment>
<dbReference type="InterPro" id="IPR036940">
    <property type="entry name" value="PI3/4_kinase_cat_sf"/>
</dbReference>
<dbReference type="PROSITE" id="PS00916">
    <property type="entry name" value="PI3_4_KINASE_2"/>
    <property type="match status" value="1"/>
</dbReference>
<dbReference type="PANTHER" id="PTHR11139:SF68">
    <property type="entry name" value="DNA-DEPENDENT PROTEIN KINASE CATALYTIC SUBUNIT"/>
    <property type="match status" value="1"/>
</dbReference>
<evidence type="ECO:0000256" key="11">
    <source>
        <dbReference type="SAM" id="MobiDB-lite"/>
    </source>
</evidence>
<dbReference type="GeneID" id="106463453"/>
<dbReference type="PANTHER" id="PTHR11139">
    <property type="entry name" value="ATAXIA TELANGIECTASIA MUTATED ATM -RELATED"/>
    <property type="match status" value="1"/>
</dbReference>
<dbReference type="InterPro" id="IPR011009">
    <property type="entry name" value="Kinase-like_dom_sf"/>
</dbReference>
<dbReference type="Pfam" id="PF08163">
    <property type="entry name" value="DNAPKcs_CC3"/>
    <property type="match status" value="1"/>
</dbReference>
<sequence>MTGHVGRLYDQLISLQECLDINSSDYEKADNIIKDIIYICMDSRMSEKETAYMCSLVFNEDLGLTVFLKKTASLSQFQNGKLEILDFLPKLLDNVKKKAVSYGVRIKDACFSVFLRDQFARVRSGALVCVAKILETCRGTSQVQDFDIPDLVKKMFMQLIQASKLPPTVKQGILCLLGSLSEYYPEYMISYSEKLCDLYLNELKQQMTSKTRKLERSIVSGCLQGLTGYLHSFTVSVEEDPQKSYKIFCYARSSILSSVEHSRFEMPRAGLMLFARHAPQFNQFLFDDYENMYKNFVHWCHQSNKESRAIGYAALESFLKEITDILIAKAREGKSEGSSVFKFFITAFQQCMRDNKSDSRDLSVAVRGYGLFAGPCKLYLGEEDVKFMQNDMLQRSEHFYLSEEILLEEKIQTLPSYLEALASIISQLNEVSETHLERVVKLVVMQIEHYPQLADVHHFLSYRSIIRTLLAFAPKKAVFKRFLGNIVYQGLIRTCSHPVVAEVEARKDEVETYDPRQITYQNYLSLWHAILDIVNSKLPEVGTLQVPLAERQSLAENVYDEIIQAVFAVLKKLDLSSSENTVSDEVNADQLSVVEENSVIGRQAACPKDYQVFINIVDFTRDLLLKKQWKYFEKWVYTFGMEIIEHATRSPRVSGFYKLAAVCLKICSRIKYFKNINTLLRPKECESMQVDDPFQNERILSFQLFSKFAKDAVISLQQYKDDLLASCLQLVLSLPSEIVLSEISHLVPSLECTFQLGASYLPLAIAGLEALEVWSTKLPPEVLEPYYPQILPHLNGYLVGKSTNDLDESAGVPLLSRTSSKNKFATKSPANFIKKVNKDNQSKVQETEITVLRLRILKFLGSIGGKNNKALLEKSEEKISEKAISWDNRVQDHLKFAVPFADMKPEICLDNFLPQVVHLACNASDRQTKVAACELFHALVIYMIGISVQQPKEWQKKYPMTKLYQRVFPALLKLACDVEQVARQLFEPLCYQIIHWFTNNRGLMSEETMTLLQALWDAITEREDTWVRDFSGNCLKEFVLWSIKQTAPKEQEKSPVNIKALMKRLYSYCLHPNSFKRLGAALAFNHIYAILREEEPLVNMFILETLVHFVNSLAIAHKDEKSLGTQEQCKQALDHVERILRVRAELLNKPSKQRRQPQCLDGTTLSAAVLWLVQQCGKPQTECRHKCMELVFKLAPCLPGTHNTQEYFQQLLKMKGPQFFINRYKFTLLSIASIQSKGTKIFASLEFFLSHFISVEIIAANDLLSPKEKGEFKRVKCTVIVRLFNFLTVLIQNFSKELSSCTPQSLWSKSLWKCISLCVLDPTSIGFNMTDLEIMTQLPHETTHLLKAFYKLPSPVLEDFAHSLERHITSEESSNLMAMLPLDLRKIGGRKDSSAEFISRELLNAVWKGCVGNVDGSTFVATLNPPTVALMEKLLDITFLLNTQEVSSSHTSLLLQEAAFQDIQDLSHVHSTFGISGCLLQLLSQPSSAFFLSPVVTSCSLPYDQSLCSVFISLLTRKGISLSFMGHVLDLLAFFLKNNDTNKEVLIRNALDELSANTFPLQSTEFVVGSLRYNSYVTVFRKILTALELCGSLTLLTFVVGIMCREACHLLEEEIQRSISRSVCRLKPEEQVNSMDTLFGMFLCEDQLPAEMKLGTIERVCVPILRLLSKPVITDFFVKNIRSIMEIVSSKVIKGSEERIKAQLLIKIGAFQLTEVLFSCLPKEIISSKESLINKAFCDGNVDTGKELTTELTRQSHATKKDDLRGETTLYDIRRRLSCAAYNVIIAVISCTQSDPKFYNVFLFQENSAKREFIWENIVDLRKEYYFPVELEAPMERKKKFLTIREGNKESNGIENNFGSVHYFASQYLADSSLSEDVSRFDFSTSEQVFSTPIEEHMARKRRNYSSNPEQERQVIMVNDYIELENDDLNRHECMASLTALLQTMQQKGIIAATDQKSITPVPKFLEGLCDKLNNSEVHKNVKLFLARLVVNNAQIFKPYAGSLLDPLIQLVVSGTLGQEINYFILDVLVVLMTWATVAIPEDTVIGRHAANSILEFLMTKCAHPRKDIFRNNLEVIKTVVECWKPRLEVPTRIICGQMCMTDITRKENLVGIQLSGIVLANGLSPYSDTGGKLEKARFLNLLASNLTFKYKEVYASASEVIGMVLKYMEEKEGSPDEAFQNSIEQRVTELSNTKQDQFITCVNKVHLHFPPIADRFLQKLLFLLPKVHGNFRTLIMEVVASRVEYIQGGFTELKTKGLLMMITHRDESVKKFSLQAIKGLLPQLTSDNLLEVLPMIIKLQSQQNPLIREVMYQILMDVYANFSMKSGAKEKEITRLAKETLLLGLADQNIALRLLVNNFWSNPSRLPSATKERFLTLLQQMYSPPTEDKFLEYGTFLLMELTSLSPDYNRKIFPNPLSDCQFQVYNVSSSWRQRHSAMTPMFAETLLPDGTLGSLQTETSSNTHGTSGGQHLRATQANLQFTATMDPGAKPKTYNWLTQSSIDTMEQWGSLEAMDASMGSSGSSLLFTIGRKTKAPASSPKTKGGRSLKAVSDEVDSTSDSSSVSDILRLKRRFVKDQEKHRLVFVKRAARLKNMRDDLLKEQRSRREAQVTMYRRYRIGDFPDIEINYSSIIAPLQALAQKDQNIAKTLLTSVAKALCQSEEENHPHDYIVLCNELKQVFNNILQQTVQFFPPFIGFVEEVCYHSVQHLPLEPEEVSKVSQASGQQNLGILLLEEILIKSTTEETEHQSKKARRENRSNSPATSLWIRLAELYKSLNNYDVVRGIFSSSVNTQTESIQALEFEARGDYTKALQLYIQLYEKTVWPDKEPEQAEMDLWDDAILKCYDSLTRWDALEKAVVCRFTDGQRPNLDRVWEDSYYQEHYLPYMVRSKLKKLLEERQDQSLLSFFDNSMQDPDKKEYIEEHFTEELALLYVIQEDYDRARFYSTSCLQKFLQDWSSLSIMTPGVRESKLHSLQKLVELKQFLDFMAEENNFNSERPAKSLLKQWELRLPSVADPLHVWDDIVTNRIMFMEKLREKVVGSVPDQDSAADSSMKTLSQEELSRTTLDIIEQEFLLKLRFVDSACKQGCIAVASKHLKWLNKKAEHLGNSDHRTTWIHKYCEIYHQQAVMLRGAEKLKILLRAKEQLMKLDDTVARSNISEAKTHHSYLHSFNAEMIAESLIEDDVSVVSELDYEDQNRLKSIAGSTDSSRFIPKFLDVSYQYLQKGVHYITELQDALHHTQMVSTSVHCTTDPHMSLAFFCNKYLRKKEDATEDNWIPNSLPSYPTTLVTSLLTAMRQGSKAAMQLFPRLLQVLELYPGCSEDFVKKTNEIPSWMFISWINQIVALLDKPEAPPLHGIVERMAKEYPNALVYPFKLSSKGYQFDNSNLGRKNKAFVEKIESLMGVVPLVDDFIKALGHLGVPYGVFKETCRNITSLKKFKENSEKIQKEFQEMWQDIFDAGNQDNSGPGKGLVFINFEKKYKKKVVDLCGQNGNRILSMSTKEFSEKSNRLVEEMKKTCLNVGSVRLKDISLWLSDFHPFKYQDELEIPGQYTGTAKPIPEYHVKVSGFDQGVRILNSLTRPRTLTIRGNDEKEYKFLVKAQEDLRQDNRIEHLFSVMNGIYAGDPACSFRHLSLATYKVIPLTTRLGLIEWVDNTVVLNQFLGDMFTKKDQERINQAEKKFHSYMKSLSKSPQEVSRNAYRKLGRKETLKAFQEVVDLVPSDIMKRGFVKLSSCPEAFLTLRSQFVISHAVLSISQWLLGIGDRHLGNFLIKTDTGKELGIDFGHAFGSATQFLPVPELIPFRLTPQYLNLMLPLKEKGLYEATMIHTLNALRKNHDLLLNFMDVFIKEPTLDWKNWAQKQRNEGKASEDADHDTQWYPKQRVQFAQQKLQGINPCYITMLVSRNFSLK</sequence>
<name>A0ABM1SSP7_LIMPO</name>
<dbReference type="Gene3D" id="1.25.10.10">
    <property type="entry name" value="Leucine-rich Repeat Variant"/>
    <property type="match status" value="1"/>
</dbReference>
<dbReference type="Pfam" id="PF20500">
    <property type="entry name" value="DNA-PKcs_N"/>
    <property type="match status" value="1"/>
</dbReference>
<dbReference type="SMART" id="SM00146">
    <property type="entry name" value="PI3Kc"/>
    <property type="match status" value="1"/>
</dbReference>
<feature type="region of interest" description="Disordered" evidence="11">
    <location>
        <begin position="2534"/>
        <end position="2560"/>
    </location>
</feature>
<dbReference type="Pfam" id="PF02259">
    <property type="entry name" value="FAT"/>
    <property type="match status" value="1"/>
</dbReference>
<evidence type="ECO:0000259" key="12">
    <source>
        <dbReference type="PROSITE" id="PS50290"/>
    </source>
</evidence>
<feature type="domain" description="PI3K/PI4K catalytic" evidence="12">
    <location>
        <begin position="3572"/>
        <end position="3899"/>
    </location>
</feature>
<dbReference type="Proteomes" id="UP000694941">
    <property type="component" value="Unplaced"/>
</dbReference>
<evidence type="ECO:0000259" key="13">
    <source>
        <dbReference type="PROSITE" id="PS51189"/>
    </source>
</evidence>
<keyword evidence="6" id="KW-0808">Transferase</keyword>
<dbReference type="InterPro" id="IPR018936">
    <property type="entry name" value="PI3/4_kinase_CS"/>
</dbReference>
<evidence type="ECO:0000256" key="2">
    <source>
        <dbReference type="ARBA" id="ARBA00011031"/>
    </source>
</evidence>
<evidence type="ECO:0000313" key="14">
    <source>
        <dbReference type="Proteomes" id="UP000694941"/>
    </source>
</evidence>
<dbReference type="SMART" id="SM01344">
    <property type="entry name" value="NUC194"/>
    <property type="match status" value="1"/>
</dbReference>
<evidence type="ECO:0000256" key="6">
    <source>
        <dbReference type="ARBA" id="ARBA00022679"/>
    </source>
</evidence>
<keyword evidence="8" id="KW-0418">Kinase</keyword>